<evidence type="ECO:0000256" key="1">
    <source>
        <dbReference type="SAM" id="MobiDB-lite"/>
    </source>
</evidence>
<feature type="compositionally biased region" description="Basic residues" evidence="1">
    <location>
        <begin position="154"/>
        <end position="172"/>
    </location>
</feature>
<gene>
    <name evidence="2" type="ORF">AXG93_492s1140</name>
</gene>
<keyword evidence="3" id="KW-1185">Reference proteome</keyword>
<dbReference type="Proteomes" id="UP000077202">
    <property type="component" value="Unassembled WGS sequence"/>
</dbReference>
<feature type="region of interest" description="Disordered" evidence="1">
    <location>
        <begin position="1"/>
        <end position="69"/>
    </location>
</feature>
<feature type="compositionally biased region" description="Low complexity" evidence="1">
    <location>
        <begin position="181"/>
        <end position="199"/>
    </location>
</feature>
<reference evidence="2" key="1">
    <citation type="submission" date="2016-03" db="EMBL/GenBank/DDBJ databases">
        <title>Mechanisms controlling the formation of the plant cell surface in tip-growing cells are functionally conserved among land plants.</title>
        <authorList>
            <person name="Honkanen S."/>
            <person name="Jones V.A."/>
            <person name="Morieri G."/>
            <person name="Champion C."/>
            <person name="Hetherington A.J."/>
            <person name="Kelly S."/>
            <person name="Saint-Marcoux D."/>
            <person name="Proust H."/>
            <person name="Prescott H."/>
            <person name="Dolan L."/>
        </authorList>
    </citation>
    <scope>NUCLEOTIDE SEQUENCE [LARGE SCALE GENOMIC DNA]</scope>
    <source>
        <tissue evidence="2">Whole gametophyte</tissue>
    </source>
</reference>
<feature type="region of interest" description="Disordered" evidence="1">
    <location>
        <begin position="104"/>
        <end position="211"/>
    </location>
</feature>
<feature type="compositionally biased region" description="Low complexity" evidence="1">
    <location>
        <begin position="111"/>
        <end position="128"/>
    </location>
</feature>
<organism evidence="2 3">
    <name type="scientific">Marchantia polymorpha subsp. ruderalis</name>
    <dbReference type="NCBI Taxonomy" id="1480154"/>
    <lineage>
        <taxon>Eukaryota</taxon>
        <taxon>Viridiplantae</taxon>
        <taxon>Streptophyta</taxon>
        <taxon>Embryophyta</taxon>
        <taxon>Marchantiophyta</taxon>
        <taxon>Marchantiopsida</taxon>
        <taxon>Marchantiidae</taxon>
        <taxon>Marchantiales</taxon>
        <taxon>Marchantiaceae</taxon>
        <taxon>Marchantia</taxon>
    </lineage>
</organism>
<protein>
    <submittedName>
        <fullName evidence="2">Uncharacterized protein</fullName>
    </submittedName>
</protein>
<feature type="compositionally biased region" description="Acidic residues" evidence="1">
    <location>
        <begin position="129"/>
        <end position="139"/>
    </location>
</feature>
<proteinExistence type="predicted"/>
<dbReference type="AlphaFoldDB" id="A0A176W3I0"/>
<dbReference type="EMBL" id="LVLJ01001861">
    <property type="protein sequence ID" value="OAE27597.1"/>
    <property type="molecule type" value="Genomic_DNA"/>
</dbReference>
<evidence type="ECO:0000313" key="2">
    <source>
        <dbReference type="EMBL" id="OAE27597.1"/>
    </source>
</evidence>
<evidence type="ECO:0000313" key="3">
    <source>
        <dbReference type="Proteomes" id="UP000077202"/>
    </source>
</evidence>
<sequence>MAPNGQQIMAKQRRANEREEKEGPRSGKAEASSKANTERSECRFRWRRRSQRAPAERSARKQQTNTPGTAIEALRCYVAGADLVQGPSQVLELCCSSARCPPPGTDRLPAQPRKQPSSQPSSQPGAQETEVEDEDEDGDAAGPHHDGRTDRCPQRPRRPRRQRTHAGTHAHTQRLSPVSPSGRTDSLRRTSLSSSLHRGGASGSSAIERDSMAEGRRAACHARALACLRCSALLRPDSFTVGERGVLASWWRTGGAAEQAGLGSWVPRPLADFVSGSSCRR</sequence>
<feature type="compositionally biased region" description="Basic and acidic residues" evidence="1">
    <location>
        <begin position="14"/>
        <end position="28"/>
    </location>
</feature>
<feature type="compositionally biased region" description="Basic and acidic residues" evidence="1">
    <location>
        <begin position="142"/>
        <end position="153"/>
    </location>
</feature>
<accession>A0A176W3I0</accession>
<name>A0A176W3I0_MARPO</name>
<comment type="caution">
    <text evidence="2">The sequence shown here is derived from an EMBL/GenBank/DDBJ whole genome shotgun (WGS) entry which is preliminary data.</text>
</comment>